<evidence type="ECO:0000313" key="9">
    <source>
        <dbReference type="EMBL" id="SEQ53694.1"/>
    </source>
</evidence>
<feature type="transmembrane region" description="Helical" evidence="8">
    <location>
        <begin position="115"/>
        <end position="142"/>
    </location>
</feature>
<feature type="transmembrane region" description="Helical" evidence="8">
    <location>
        <begin position="198"/>
        <end position="219"/>
    </location>
</feature>
<dbReference type="PANTHER" id="PTHR30472">
    <property type="entry name" value="FERRIC ENTEROBACTIN TRANSPORT SYSTEM PERMEASE PROTEIN"/>
    <property type="match status" value="1"/>
</dbReference>
<keyword evidence="6 8" id="KW-1133">Transmembrane helix</keyword>
<dbReference type="CDD" id="cd06550">
    <property type="entry name" value="TM_ABC_iron-siderophores_like"/>
    <property type="match status" value="1"/>
</dbReference>
<feature type="transmembrane region" description="Helical" evidence="8">
    <location>
        <begin position="312"/>
        <end position="331"/>
    </location>
</feature>
<evidence type="ECO:0000313" key="10">
    <source>
        <dbReference type="Proteomes" id="UP000182360"/>
    </source>
</evidence>
<feature type="transmembrane region" description="Helical" evidence="8">
    <location>
        <begin position="239"/>
        <end position="272"/>
    </location>
</feature>
<evidence type="ECO:0000256" key="5">
    <source>
        <dbReference type="ARBA" id="ARBA00022692"/>
    </source>
</evidence>
<sequence length="334" mass="34782">MKRKSLCWKILSSVLLIISVILALMLGAEKVSLAAVFGQGDKFENIILWQLRLPRVLLVFLTGLLLGGSGAVFQLFFRNPLAEPGIMGISSGATLGAVIASIVPGIMALTGKGGVGAYISPVNLCAFAGALVAGLFVTSLAFSRGGRSSSVMLLLCGTALGTLYSSLSSMLLLTCNKELHSIYTWILGSFNGRGWNELLFILLPSVVSIILMFVVSRPLDLLTGGEKSAAALGVEVDRLRVLVLLCGALAVSAAVCAGGTIGFVGLIAPHIVRKFLGPKARTLVPFSMIFGAALLLLSDTLARVIIAPGELPAGIITSILGVPFFLALCLGGRK</sequence>
<dbReference type="Gene3D" id="1.10.3470.10">
    <property type="entry name" value="ABC transporter involved in vitamin B12 uptake, BtuC"/>
    <property type="match status" value="1"/>
</dbReference>
<gene>
    <name evidence="9" type="ORF">SAMN04487977_105144</name>
</gene>
<evidence type="ECO:0000256" key="8">
    <source>
        <dbReference type="SAM" id="Phobius"/>
    </source>
</evidence>
<dbReference type="STRING" id="163.SAMN04487775_11049"/>
<dbReference type="GO" id="GO:0022857">
    <property type="term" value="F:transmembrane transporter activity"/>
    <property type="evidence" value="ECO:0007669"/>
    <property type="project" value="InterPro"/>
</dbReference>
<evidence type="ECO:0000256" key="2">
    <source>
        <dbReference type="ARBA" id="ARBA00007935"/>
    </source>
</evidence>
<dbReference type="SUPFAM" id="SSF81345">
    <property type="entry name" value="ABC transporter involved in vitamin B12 uptake, BtuC"/>
    <property type="match status" value="1"/>
</dbReference>
<evidence type="ECO:0000256" key="7">
    <source>
        <dbReference type="ARBA" id="ARBA00023136"/>
    </source>
</evidence>
<keyword evidence="5 8" id="KW-0812">Transmembrane</keyword>
<keyword evidence="7 8" id="KW-0472">Membrane</keyword>
<keyword evidence="4" id="KW-1003">Cell membrane</keyword>
<protein>
    <submittedName>
        <fullName evidence="9">Iron complex transport system permease protein</fullName>
    </submittedName>
</protein>
<dbReference type="AlphaFoldDB" id="A0A1H9GUE4"/>
<evidence type="ECO:0000256" key="3">
    <source>
        <dbReference type="ARBA" id="ARBA00022448"/>
    </source>
</evidence>
<evidence type="ECO:0000256" key="6">
    <source>
        <dbReference type="ARBA" id="ARBA00022989"/>
    </source>
</evidence>
<feature type="transmembrane region" description="Helical" evidence="8">
    <location>
        <begin position="58"/>
        <end position="77"/>
    </location>
</feature>
<dbReference type="InterPro" id="IPR037294">
    <property type="entry name" value="ABC_BtuC-like"/>
</dbReference>
<dbReference type="PANTHER" id="PTHR30472:SF25">
    <property type="entry name" value="ABC TRANSPORTER PERMEASE PROTEIN MJ0876-RELATED"/>
    <property type="match status" value="1"/>
</dbReference>
<dbReference type="EMBL" id="FOFU01000005">
    <property type="protein sequence ID" value="SEQ53694.1"/>
    <property type="molecule type" value="Genomic_DNA"/>
</dbReference>
<proteinExistence type="inferred from homology"/>
<feature type="transmembrane region" description="Helical" evidence="8">
    <location>
        <begin position="89"/>
        <end position="109"/>
    </location>
</feature>
<accession>A0A1H9GUE4</accession>
<dbReference type="Pfam" id="PF01032">
    <property type="entry name" value="FecCD"/>
    <property type="match status" value="1"/>
</dbReference>
<reference evidence="9 10" key="1">
    <citation type="submission" date="2016-10" db="EMBL/GenBank/DDBJ databases">
        <authorList>
            <person name="de Groot N.N."/>
        </authorList>
    </citation>
    <scope>NUCLEOTIDE SEQUENCE [LARGE SCALE GENOMIC DNA]</scope>
    <source>
        <strain evidence="9 10">B25</strain>
    </source>
</reference>
<name>A0A1H9GUE4_9SPIR</name>
<comment type="similarity">
    <text evidence="2">Belongs to the binding-protein-dependent transport system permease family. FecCD subfamily.</text>
</comment>
<comment type="subcellular location">
    <subcellularLocation>
        <location evidence="1">Cell membrane</location>
        <topology evidence="1">Multi-pass membrane protein</topology>
    </subcellularLocation>
</comment>
<dbReference type="FunFam" id="1.10.3470.10:FF:000001">
    <property type="entry name" value="Vitamin B12 ABC transporter permease BtuC"/>
    <property type="match status" value="1"/>
</dbReference>
<dbReference type="GO" id="GO:0005886">
    <property type="term" value="C:plasma membrane"/>
    <property type="evidence" value="ECO:0007669"/>
    <property type="project" value="UniProtKB-SubCell"/>
</dbReference>
<dbReference type="InterPro" id="IPR000522">
    <property type="entry name" value="ABC_transptr_permease_BtuC"/>
</dbReference>
<dbReference type="RefSeq" id="WP_074643916.1">
    <property type="nucleotide sequence ID" value="NZ_FOFU01000005.1"/>
</dbReference>
<dbReference type="Proteomes" id="UP000182360">
    <property type="component" value="Unassembled WGS sequence"/>
</dbReference>
<evidence type="ECO:0000256" key="1">
    <source>
        <dbReference type="ARBA" id="ARBA00004651"/>
    </source>
</evidence>
<feature type="transmembrane region" description="Helical" evidence="8">
    <location>
        <begin position="284"/>
        <end position="306"/>
    </location>
</feature>
<keyword evidence="10" id="KW-1185">Reference proteome</keyword>
<keyword evidence="3" id="KW-0813">Transport</keyword>
<dbReference type="OrthoDB" id="9792889at2"/>
<evidence type="ECO:0000256" key="4">
    <source>
        <dbReference type="ARBA" id="ARBA00022475"/>
    </source>
</evidence>
<organism evidence="9 10">
    <name type="scientific">Treponema bryantii</name>
    <dbReference type="NCBI Taxonomy" id="163"/>
    <lineage>
        <taxon>Bacteria</taxon>
        <taxon>Pseudomonadati</taxon>
        <taxon>Spirochaetota</taxon>
        <taxon>Spirochaetia</taxon>
        <taxon>Spirochaetales</taxon>
        <taxon>Treponemataceae</taxon>
        <taxon>Treponema</taxon>
    </lineage>
</organism>